<proteinExistence type="predicted"/>
<evidence type="ECO:0000313" key="3">
    <source>
        <dbReference type="Proteomes" id="UP000006410"/>
    </source>
</evidence>
<comment type="caution">
    <text evidence="2">The sequence shown here is derived from an EMBL/GenBank/DDBJ whole genome shotgun (WGS) entry which is preliminary data.</text>
</comment>
<organism evidence="2 3">
    <name type="scientific">Bifidobacterium longum subsp. longum 1-6B</name>
    <dbReference type="NCBI Taxonomy" id="1161744"/>
    <lineage>
        <taxon>Bacteria</taxon>
        <taxon>Bacillati</taxon>
        <taxon>Actinomycetota</taxon>
        <taxon>Actinomycetes</taxon>
        <taxon>Bifidobacteriales</taxon>
        <taxon>Bifidobacteriaceae</taxon>
        <taxon>Bifidobacterium</taxon>
    </lineage>
</organism>
<dbReference type="EMBL" id="AJTF01000115">
    <property type="protein sequence ID" value="EIJ24155.1"/>
    <property type="molecule type" value="Genomic_DNA"/>
</dbReference>
<sequence length="63" mass="5898">MVSLAQEVLAAGFAVELAAAFVAVVPSAVTVVGLAAALVAGPVGASDTLSAALPVAAGRCSFA</sequence>
<evidence type="ECO:0000313" key="2">
    <source>
        <dbReference type="EMBL" id="EIJ24155.1"/>
    </source>
</evidence>
<feature type="transmembrane region" description="Helical" evidence="1">
    <location>
        <begin position="17"/>
        <end position="40"/>
    </location>
</feature>
<name>A0AA87LRF7_BIFLL</name>
<keyword evidence="1" id="KW-1133">Transmembrane helix</keyword>
<accession>A0AA87LRF7</accession>
<reference evidence="2 3" key="1">
    <citation type="journal article" date="2013" name="Genome Announc.">
        <title>Draft Genome Sequences of Two Pairs of Human Intestinal Bifidobacterium longum subsp. longum Strains, 44B and 1-6B and 35B and 2-2B, Consecutively Isolated from Two Children after a 5-Year Time Period.</title>
        <authorList>
            <person name="Shkoporov A.N."/>
            <person name="Efimov B.A."/>
            <person name="Khokhlova E.V."/>
            <person name="Chaplin A.V."/>
            <person name="Kafarskaya L.I."/>
            <person name="Durkin A.S."/>
            <person name="McCorrison J."/>
            <person name="Torralba M."/>
            <person name="Gillis M."/>
            <person name="Sutton G."/>
            <person name="Weibel D.B."/>
            <person name="Nelson K.E."/>
            <person name="Smeianov V.V."/>
        </authorList>
    </citation>
    <scope>NUCLEOTIDE SEQUENCE [LARGE SCALE GENOMIC DNA]</scope>
    <source>
        <strain evidence="2 3">1-6B</strain>
    </source>
</reference>
<gene>
    <name evidence="2" type="ORF">HMPREF1313_1086</name>
</gene>
<dbReference type="Proteomes" id="UP000006410">
    <property type="component" value="Unassembled WGS sequence"/>
</dbReference>
<protein>
    <submittedName>
        <fullName evidence="2">Uncharacterized protein</fullName>
    </submittedName>
</protein>
<keyword evidence="1" id="KW-0812">Transmembrane</keyword>
<dbReference type="AlphaFoldDB" id="A0AA87LRF7"/>
<keyword evidence="1" id="KW-0472">Membrane</keyword>
<evidence type="ECO:0000256" key="1">
    <source>
        <dbReference type="SAM" id="Phobius"/>
    </source>
</evidence>